<organism evidence="2 3">
    <name type="scientific">Clarias magur</name>
    <name type="common">Asian catfish</name>
    <name type="synonym">Macropteronotus magur</name>
    <dbReference type="NCBI Taxonomy" id="1594786"/>
    <lineage>
        <taxon>Eukaryota</taxon>
        <taxon>Metazoa</taxon>
        <taxon>Chordata</taxon>
        <taxon>Craniata</taxon>
        <taxon>Vertebrata</taxon>
        <taxon>Euteleostomi</taxon>
        <taxon>Actinopterygii</taxon>
        <taxon>Neopterygii</taxon>
        <taxon>Teleostei</taxon>
        <taxon>Ostariophysi</taxon>
        <taxon>Siluriformes</taxon>
        <taxon>Clariidae</taxon>
        <taxon>Clarias</taxon>
    </lineage>
</organism>
<feature type="compositionally biased region" description="Polar residues" evidence="1">
    <location>
        <begin position="181"/>
        <end position="199"/>
    </location>
</feature>
<comment type="caution">
    <text evidence="2">The sequence shown here is derived from an EMBL/GenBank/DDBJ whole genome shotgun (WGS) entry which is preliminary data.</text>
</comment>
<sequence length="246" mass="26257">MLNCSPALISSTPGTPAAYAGHLALRLSHAFKDAALTTATSKQHQKTQYDKKLVFHPHQPGDLVLLDNPALKMQKLAPRWKGPFVVQRRMSRDGHPGVTYEITDPRDARLKSWVVHHNRSKPYKGVLPAAPIIRHASPVSSRAGISVASAACLTALSGALPFRPPTPPYVPATAGQRGLTIPTSTVPQGSSNPNINPTDPGSSSPSSPVTNSSSGGRASLSHGPVQVISRAGRQVRRPLKYRDFVL</sequence>
<keyword evidence="2" id="KW-0808">Transferase</keyword>
<reference evidence="2" key="1">
    <citation type="submission" date="2020-07" db="EMBL/GenBank/DDBJ databases">
        <title>Clarias magur genome sequencing, assembly and annotation.</title>
        <authorList>
            <person name="Kushwaha B."/>
            <person name="Kumar R."/>
            <person name="Das P."/>
            <person name="Joshi C.G."/>
            <person name="Kumar D."/>
            <person name="Nagpure N.S."/>
            <person name="Pandey M."/>
            <person name="Agarwal S."/>
            <person name="Srivastava S."/>
            <person name="Singh M."/>
            <person name="Sahoo L."/>
            <person name="Jayasankar P."/>
            <person name="Meher P.K."/>
            <person name="Koringa P.G."/>
            <person name="Iquebal M.A."/>
            <person name="Das S.P."/>
            <person name="Bit A."/>
            <person name="Patnaik S."/>
            <person name="Patel N."/>
            <person name="Shah T.M."/>
            <person name="Hinsu A."/>
            <person name="Jena J.K."/>
        </authorList>
    </citation>
    <scope>NUCLEOTIDE SEQUENCE</scope>
    <source>
        <strain evidence="2">CIFAMagur01</strain>
        <tissue evidence="2">Testis</tissue>
    </source>
</reference>
<keyword evidence="3" id="KW-1185">Reference proteome</keyword>
<accession>A0A8J4X1G9</accession>
<protein>
    <submittedName>
        <fullName evidence="2">Cyclin-dependent kinase 12-like isoform X1</fullName>
    </submittedName>
</protein>
<dbReference type="AlphaFoldDB" id="A0A8J4X1G9"/>
<evidence type="ECO:0000313" key="3">
    <source>
        <dbReference type="Proteomes" id="UP000727407"/>
    </source>
</evidence>
<evidence type="ECO:0000256" key="1">
    <source>
        <dbReference type="SAM" id="MobiDB-lite"/>
    </source>
</evidence>
<proteinExistence type="predicted"/>
<feature type="region of interest" description="Disordered" evidence="1">
    <location>
        <begin position="167"/>
        <end position="231"/>
    </location>
</feature>
<feature type="compositionally biased region" description="Low complexity" evidence="1">
    <location>
        <begin position="200"/>
        <end position="216"/>
    </location>
</feature>
<dbReference type="GO" id="GO:0016301">
    <property type="term" value="F:kinase activity"/>
    <property type="evidence" value="ECO:0007669"/>
    <property type="project" value="UniProtKB-KW"/>
</dbReference>
<dbReference type="Proteomes" id="UP000727407">
    <property type="component" value="Unassembled WGS sequence"/>
</dbReference>
<dbReference type="Gene3D" id="2.30.30.850">
    <property type="match status" value="1"/>
</dbReference>
<evidence type="ECO:0000313" key="2">
    <source>
        <dbReference type="EMBL" id="KAF5900482.1"/>
    </source>
</evidence>
<keyword evidence="2" id="KW-0418">Kinase</keyword>
<name>A0A8J4X1G9_CLAMG</name>
<dbReference type="EMBL" id="QNUK01000134">
    <property type="protein sequence ID" value="KAF5900482.1"/>
    <property type="molecule type" value="Genomic_DNA"/>
</dbReference>
<gene>
    <name evidence="2" type="ORF">DAT39_009809</name>
</gene>
<dbReference type="OrthoDB" id="8892477at2759"/>